<name>A0A1G6GKA7_9MICO</name>
<sequence length="113" mass="12722">MGKLFYGSDPQPIDIDDRLLQYLQVVLSTKLRRSESFTITWTDTDAAHSRTTLWIQPAISLRFQYSSAESERLSGGYLRHLADQAAMSSGLLLNAATWRQQEDSHRVHLAAAA</sequence>
<protein>
    <recommendedName>
        <fullName evidence="1">DUF7882 domain-containing protein</fullName>
    </recommendedName>
</protein>
<dbReference type="Proteomes" id="UP000183203">
    <property type="component" value="Unassembled WGS sequence"/>
</dbReference>
<dbReference type="OrthoDB" id="5123855at2"/>
<organism evidence="2 3">
    <name type="scientific">Microbacterium enclense</name>
    <dbReference type="NCBI Taxonomy" id="993073"/>
    <lineage>
        <taxon>Bacteria</taxon>
        <taxon>Bacillati</taxon>
        <taxon>Actinomycetota</taxon>
        <taxon>Actinomycetes</taxon>
        <taxon>Micrococcales</taxon>
        <taxon>Microbacteriaceae</taxon>
        <taxon>Microbacterium</taxon>
    </lineage>
</organism>
<feature type="domain" description="DUF7882" evidence="1">
    <location>
        <begin position="1"/>
        <end position="93"/>
    </location>
</feature>
<evidence type="ECO:0000313" key="2">
    <source>
        <dbReference type="EMBL" id="SDB82283.1"/>
    </source>
</evidence>
<evidence type="ECO:0000313" key="3">
    <source>
        <dbReference type="Proteomes" id="UP000183203"/>
    </source>
</evidence>
<dbReference type="AlphaFoldDB" id="A0A1G6GKA7"/>
<proteinExistence type="predicted"/>
<dbReference type="STRING" id="993073.AS029_00570"/>
<dbReference type="RefSeq" id="WP_058230679.1">
    <property type="nucleotide sequence ID" value="NZ_FMYG01000001.1"/>
</dbReference>
<gene>
    <name evidence="2" type="ORF">SAMN05216418_0346</name>
</gene>
<dbReference type="EMBL" id="FMYG01000001">
    <property type="protein sequence ID" value="SDB82283.1"/>
    <property type="molecule type" value="Genomic_DNA"/>
</dbReference>
<evidence type="ECO:0000259" key="1">
    <source>
        <dbReference type="Pfam" id="PF25355"/>
    </source>
</evidence>
<reference evidence="2 3" key="1">
    <citation type="submission" date="2016-09" db="EMBL/GenBank/DDBJ databases">
        <authorList>
            <person name="Capua I."/>
            <person name="De Benedictis P."/>
            <person name="Joannis T."/>
            <person name="Lombin L.H."/>
            <person name="Cattoli G."/>
        </authorList>
    </citation>
    <scope>NUCLEOTIDE SEQUENCE [LARGE SCALE GENOMIC DNA]</scope>
    <source>
        <strain evidence="2 3">NIO-1002</strain>
    </source>
</reference>
<dbReference type="InterPro" id="IPR057204">
    <property type="entry name" value="DUF7882"/>
</dbReference>
<accession>A0A1G6GKA7</accession>
<dbReference type="Pfam" id="PF25355">
    <property type="entry name" value="DUF7882"/>
    <property type="match status" value="1"/>
</dbReference>